<evidence type="ECO:0000313" key="7">
    <source>
        <dbReference type="EMBL" id="RXK53856.1"/>
    </source>
</evidence>
<dbReference type="Proteomes" id="UP000290218">
    <property type="component" value="Unassembled WGS sequence"/>
</dbReference>
<sequence length="804" mass="87607">MGKNLTLMGDALWKRLQLLVSLLSVLLVLALLAAGAVWWRIRASLPPLDGTLPLPGLAAEVKIERDALGVPTITGANRLDVARASGYLHAQDRFFQMDLTRRSGAGELAELFGPAALAFDQGRRLHGFRPLAGRVLAQLPTAHRALLEAYTAGVNAGLAALPRTPWEYTVLRTDPRPWQPEDCLLVVYAMWLDLQDTTGDDERSRLALRETLGSEAAHFFAPPGTAWDSALDGSTLDPAPLPRLQLRPPEENSAAPVPLAPPAPKPGSNSFALAGEHTSSGVPLVANDMHLDHRLPHAWYRAVLKWPGPDGTVHRLVGVTLPGVPILVAGSNGRVAWGFTNAYTDTADVIVVETDPIAQVFYRTAAGQKEITGRNETITVKGAAPVDFKVRLTEWGPVFGRDADGNLLVLRWTAHDAGSLNLEFAAMETAAGTAEALAIARRTCLPNQNLIVADTAGGMAWTILGRHPRRIGYDGRYPVSWGYGDRRWDGWLAPEETPVVRDPADGLLWTANQRLVGGEAYEKLGDGGYDNGARGAQIRDGLRALVASGKKAGPADLLALQLDDRALFLERWQQLLLGVLDDAAIQERGSRADLRDAVRAWNGRASTDSAAFRLVHAWRWRVAEHVFAPYHAQARTEDPGFNPEHFQLEHALWQLVSERPPHLLNPAYSSWPALLLQAADEVLAESDRAGLSPDKWTWGAHNRLKMRHPFSRLLPAWIGRFLDMPADPLPGATEMPRVQTPEHGASERLVVSPGREEEGLFHMPGGQSGNPASPFYRAGHEAWVKGDPTPLLPGPTKHTLVLQP</sequence>
<accession>A0A4V1M657</accession>
<proteinExistence type="inferred from homology"/>
<evidence type="ECO:0000256" key="2">
    <source>
        <dbReference type="ARBA" id="ARBA00022801"/>
    </source>
</evidence>
<gene>
    <name evidence="7" type="ORF">ESB00_19435</name>
</gene>
<comment type="cofactor">
    <cofactor evidence="5">
        <name>Ca(2+)</name>
        <dbReference type="ChEBI" id="CHEBI:29108"/>
    </cofactor>
    <text evidence="5">Binds 1 Ca(2+) ion per dimer.</text>
</comment>
<dbReference type="AlphaFoldDB" id="A0A4V1M657"/>
<comment type="caution">
    <text evidence="7">The sequence shown here is derived from an EMBL/GenBank/DDBJ whole genome shotgun (WGS) entry which is preliminary data.</text>
</comment>
<dbReference type="InterPro" id="IPR029055">
    <property type="entry name" value="Ntn_hydrolases_N"/>
</dbReference>
<dbReference type="GO" id="GO:0017000">
    <property type="term" value="P:antibiotic biosynthetic process"/>
    <property type="evidence" value="ECO:0007669"/>
    <property type="project" value="InterPro"/>
</dbReference>
<dbReference type="Gene3D" id="2.30.120.10">
    <property type="match status" value="1"/>
</dbReference>
<protein>
    <submittedName>
        <fullName evidence="7">Penicillin acylase family protein</fullName>
    </submittedName>
</protein>
<evidence type="ECO:0000256" key="6">
    <source>
        <dbReference type="SAM" id="MobiDB-lite"/>
    </source>
</evidence>
<feature type="region of interest" description="Disordered" evidence="6">
    <location>
        <begin position="231"/>
        <end position="274"/>
    </location>
</feature>
<comment type="similarity">
    <text evidence="1">Belongs to the peptidase S45 family.</text>
</comment>
<name>A0A4V1M657_9BACT</name>
<dbReference type="Gene3D" id="1.10.1400.10">
    <property type="match status" value="1"/>
</dbReference>
<dbReference type="InterPro" id="IPR043147">
    <property type="entry name" value="Penicillin_amidase_A-knob"/>
</dbReference>
<evidence type="ECO:0000256" key="4">
    <source>
        <dbReference type="PIRSR" id="PIRSR001227-1"/>
    </source>
</evidence>
<feature type="binding site" evidence="5">
    <location>
        <position position="202"/>
    </location>
    <ligand>
        <name>Ca(2+)</name>
        <dbReference type="ChEBI" id="CHEBI:29108"/>
    </ligand>
</feature>
<feature type="binding site" evidence="5">
    <location>
        <position position="345"/>
    </location>
    <ligand>
        <name>Ca(2+)</name>
        <dbReference type="ChEBI" id="CHEBI:29108"/>
    </ligand>
</feature>
<evidence type="ECO:0000256" key="5">
    <source>
        <dbReference type="PIRSR" id="PIRSR001227-2"/>
    </source>
</evidence>
<evidence type="ECO:0000256" key="1">
    <source>
        <dbReference type="ARBA" id="ARBA00006586"/>
    </source>
</evidence>
<dbReference type="GO" id="GO:0046872">
    <property type="term" value="F:metal ion binding"/>
    <property type="evidence" value="ECO:0007669"/>
    <property type="project" value="UniProtKB-KW"/>
</dbReference>
<dbReference type="Pfam" id="PF01804">
    <property type="entry name" value="Penicil_amidase"/>
    <property type="match status" value="1"/>
</dbReference>
<dbReference type="InterPro" id="IPR043146">
    <property type="entry name" value="Penicillin_amidase_N_B-knob"/>
</dbReference>
<dbReference type="InterPro" id="IPR023343">
    <property type="entry name" value="Penicillin_amidase_dom1"/>
</dbReference>
<dbReference type="GO" id="GO:0016811">
    <property type="term" value="F:hydrolase activity, acting on carbon-nitrogen (but not peptide) bonds, in linear amides"/>
    <property type="evidence" value="ECO:0007669"/>
    <property type="project" value="InterPro"/>
</dbReference>
<keyword evidence="5" id="KW-0479">Metal-binding</keyword>
<dbReference type="PANTHER" id="PTHR34218:SF4">
    <property type="entry name" value="ACYL-HOMOSERINE LACTONE ACYLASE QUIP"/>
    <property type="match status" value="1"/>
</dbReference>
<dbReference type="InterPro" id="IPR002692">
    <property type="entry name" value="S45"/>
</dbReference>
<evidence type="ECO:0000256" key="3">
    <source>
        <dbReference type="ARBA" id="ARBA00023145"/>
    </source>
</evidence>
<feature type="binding site" evidence="5">
    <location>
        <position position="348"/>
    </location>
    <ligand>
        <name>Ca(2+)</name>
        <dbReference type="ChEBI" id="CHEBI:29108"/>
    </ligand>
</feature>
<dbReference type="PIRSF" id="PIRSF001227">
    <property type="entry name" value="Pen_acylase"/>
    <property type="match status" value="1"/>
</dbReference>
<keyword evidence="8" id="KW-1185">Reference proteome</keyword>
<feature type="compositionally biased region" description="Low complexity" evidence="6">
    <location>
        <begin position="236"/>
        <end position="247"/>
    </location>
</feature>
<dbReference type="Gene3D" id="1.10.439.10">
    <property type="entry name" value="Penicillin Amidohydrolase, domain 1"/>
    <property type="match status" value="1"/>
</dbReference>
<keyword evidence="3" id="KW-0865">Zymogen</keyword>
<keyword evidence="5" id="KW-0106">Calcium</keyword>
<dbReference type="InterPro" id="IPR014395">
    <property type="entry name" value="Pen/GL7ACA/AHL_acylase"/>
</dbReference>
<dbReference type="CDD" id="cd03747">
    <property type="entry name" value="Ntn_PGA_like"/>
    <property type="match status" value="1"/>
</dbReference>
<feature type="active site" description="Nucleophile" evidence="4">
    <location>
        <position position="268"/>
    </location>
</feature>
<evidence type="ECO:0000313" key="8">
    <source>
        <dbReference type="Proteomes" id="UP000290218"/>
    </source>
</evidence>
<reference evidence="7 8" key="1">
    <citation type="submission" date="2019-01" db="EMBL/GenBank/DDBJ databases">
        <title>Lacunisphaera sp. strain TWA-58.</title>
        <authorList>
            <person name="Chen W.-M."/>
        </authorList>
    </citation>
    <scope>NUCLEOTIDE SEQUENCE [LARGE SCALE GENOMIC DNA]</scope>
    <source>
        <strain evidence="7 8">TWA-58</strain>
    </source>
</reference>
<dbReference type="EMBL" id="SDHX01000002">
    <property type="protein sequence ID" value="RXK53856.1"/>
    <property type="molecule type" value="Genomic_DNA"/>
</dbReference>
<keyword evidence="2" id="KW-0378">Hydrolase</keyword>
<dbReference type="Gene3D" id="3.60.20.10">
    <property type="entry name" value="Glutamine Phosphoribosylpyrophosphate, subunit 1, domain 1"/>
    <property type="match status" value="1"/>
</dbReference>
<dbReference type="SUPFAM" id="SSF56235">
    <property type="entry name" value="N-terminal nucleophile aminohydrolases (Ntn hydrolases)"/>
    <property type="match status" value="1"/>
</dbReference>
<dbReference type="PANTHER" id="PTHR34218">
    <property type="entry name" value="PEPTIDASE S45 PENICILLIN AMIDASE"/>
    <property type="match status" value="1"/>
</dbReference>
<organism evidence="7 8">
    <name type="scientific">Oleiharenicola lentus</name>
    <dbReference type="NCBI Taxonomy" id="2508720"/>
    <lineage>
        <taxon>Bacteria</taxon>
        <taxon>Pseudomonadati</taxon>
        <taxon>Verrucomicrobiota</taxon>
        <taxon>Opitutia</taxon>
        <taxon>Opitutales</taxon>
        <taxon>Opitutaceae</taxon>
        <taxon>Oleiharenicola</taxon>
    </lineage>
</organism>